<dbReference type="RefSeq" id="XP_020107112.1">
    <property type="nucleotide sequence ID" value="XM_020251523.1"/>
</dbReference>
<dbReference type="InterPro" id="IPR007527">
    <property type="entry name" value="Znf_SWIM"/>
</dbReference>
<evidence type="ECO:0000256" key="3">
    <source>
        <dbReference type="ARBA" id="ARBA00022833"/>
    </source>
</evidence>
<dbReference type="Pfam" id="PF04434">
    <property type="entry name" value="SWIM"/>
    <property type="match status" value="1"/>
</dbReference>
<sequence length="686" mass="78566">MEEIPISVHKVCISPKTRPFEHIPSNSGPPSLNKNLIIPTPSPIDSQMQYTLGDDPTVGMSFSNEEEAYQFYNAYARKVGFSIRKSHTKRRSDKSLRHKLFVCSKEGQTIVEPTAKDHKSRANRREGCLARVGFTINRGNVWTIQKVILDHTHACASPTKRHMLRSQRKITPAQRVLIDQMNSAGIKPSRVCNFFQEAIGAENVGFTQMDNDNSVNGKRAKYLNGRDAQTLMEELEKKCNEDPSFFSSIQIHETGQVANFFWADGRSILDYAHFGDVVCFDPTFQTNKYDMSFAPILGVNNHKQTIIFGAALLCDETTESFIWFLQTFLKCMSNKHPITIFTNQCKGMCKAIATVLPNTKHRLCIWHIFQNANINLGHIISNHPKFSMALKDCIYEARSVKKLEEKWLAMLKDYDLEGDLWLENLYAIRERWSEVHCHESFCAEITSTQSCESLNNHLKNTFSKKLSLGEFMKEYERSIKRLREKELSEDFKSRQSKPIPFLTNVPILITAANAYTLTMFRDFEVECKKLAYSSCELLDSEGLLKTYRVCEFGSEDGGVVTFNLEDHSVSCSCRNFEYAGFLCSHALKILHENKIYDLQNRYILKRWTNYAKEGSTIACQPMDSMNGLETLPSLYTRVSRKALTIAVKSSACREALLYLEENLNKIEKGSEEIIQKARLNEYKEYS</sequence>
<dbReference type="Proteomes" id="UP000515123">
    <property type="component" value="Linkage group 17"/>
</dbReference>
<dbReference type="InterPro" id="IPR004330">
    <property type="entry name" value="FAR1_DNA_bnd_dom"/>
</dbReference>
<evidence type="ECO:0000313" key="6">
    <source>
        <dbReference type="Proteomes" id="UP000515123"/>
    </source>
</evidence>
<dbReference type="OrthoDB" id="1894539at2759"/>
<dbReference type="Pfam" id="PF03101">
    <property type="entry name" value="FAR1"/>
    <property type="match status" value="1"/>
</dbReference>
<organism evidence="9">
    <name type="scientific">Ananas comosus</name>
    <name type="common">Pineapple</name>
    <name type="synonym">Ananas ananas</name>
    <dbReference type="NCBI Taxonomy" id="4615"/>
    <lineage>
        <taxon>Eukaryota</taxon>
        <taxon>Viridiplantae</taxon>
        <taxon>Streptophyta</taxon>
        <taxon>Embryophyta</taxon>
        <taxon>Tracheophyta</taxon>
        <taxon>Spermatophyta</taxon>
        <taxon>Magnoliopsida</taxon>
        <taxon>Liliopsida</taxon>
        <taxon>Poales</taxon>
        <taxon>Bromeliaceae</taxon>
        <taxon>Bromelioideae</taxon>
        <taxon>Ananas</taxon>
    </lineage>
</organism>
<keyword evidence="1" id="KW-0479">Metal-binding</keyword>
<dbReference type="RefSeq" id="XP_020107114.1">
    <property type="nucleotide sequence ID" value="XM_020251525.1"/>
</dbReference>
<evidence type="ECO:0000313" key="8">
    <source>
        <dbReference type="RefSeq" id="XP_020107113.1"/>
    </source>
</evidence>
<dbReference type="InterPro" id="IPR006564">
    <property type="entry name" value="Znf_PMZ"/>
</dbReference>
<dbReference type="GO" id="GO:0008270">
    <property type="term" value="F:zinc ion binding"/>
    <property type="evidence" value="ECO:0007669"/>
    <property type="project" value="UniProtKB-KW"/>
</dbReference>
<dbReference type="PROSITE" id="PS50966">
    <property type="entry name" value="ZF_SWIM"/>
    <property type="match status" value="1"/>
</dbReference>
<reference evidence="7 8" key="2">
    <citation type="submission" date="2025-04" db="UniProtKB">
        <authorList>
            <consortium name="RefSeq"/>
        </authorList>
    </citation>
    <scope>IDENTIFICATION</scope>
    <source>
        <tissue evidence="7 8">Leaf</tissue>
    </source>
</reference>
<name>A0A6P5GGN8_ANACO</name>
<keyword evidence="3" id="KW-0862">Zinc</keyword>
<accession>A0A6P5GGN8</accession>
<dbReference type="InterPro" id="IPR018289">
    <property type="entry name" value="MULE_transposase_dom"/>
</dbReference>
<reference evidence="6" key="1">
    <citation type="journal article" date="2015" name="Nat. Genet.">
        <title>The pineapple genome and the evolution of CAM photosynthesis.</title>
        <authorList>
            <person name="Ming R."/>
            <person name="VanBuren R."/>
            <person name="Wai C.M."/>
            <person name="Tang H."/>
            <person name="Schatz M.C."/>
            <person name="Bowers J.E."/>
            <person name="Lyons E."/>
            <person name="Wang M.L."/>
            <person name="Chen J."/>
            <person name="Biggers E."/>
            <person name="Zhang J."/>
            <person name="Huang L."/>
            <person name="Zhang L."/>
            <person name="Miao W."/>
            <person name="Zhang J."/>
            <person name="Ye Z."/>
            <person name="Miao C."/>
            <person name="Lin Z."/>
            <person name="Wang H."/>
            <person name="Zhou H."/>
            <person name="Yim W.C."/>
            <person name="Priest H.D."/>
            <person name="Zheng C."/>
            <person name="Woodhouse M."/>
            <person name="Edger P.P."/>
            <person name="Guyot R."/>
            <person name="Guo H.B."/>
            <person name="Guo H."/>
            <person name="Zheng G."/>
            <person name="Singh R."/>
            <person name="Sharma A."/>
            <person name="Min X."/>
            <person name="Zheng Y."/>
            <person name="Lee H."/>
            <person name="Gurtowski J."/>
            <person name="Sedlazeck F.J."/>
            <person name="Harkess A."/>
            <person name="McKain M.R."/>
            <person name="Liao Z."/>
            <person name="Fang J."/>
            <person name="Liu J."/>
            <person name="Zhang X."/>
            <person name="Zhang Q."/>
            <person name="Hu W."/>
            <person name="Qin Y."/>
            <person name="Wang K."/>
            <person name="Chen L.Y."/>
            <person name="Shirley N."/>
            <person name="Lin Y.R."/>
            <person name="Liu L.Y."/>
            <person name="Hernandez A.G."/>
            <person name="Wright C.L."/>
            <person name="Bulone V."/>
            <person name="Tuskan G.A."/>
            <person name="Heath K."/>
            <person name="Zee F."/>
            <person name="Moore P.H."/>
            <person name="Sunkar R."/>
            <person name="Leebens-Mack J.H."/>
            <person name="Mockler T."/>
            <person name="Bennetzen J.L."/>
            <person name="Freeling M."/>
            <person name="Sankoff D."/>
            <person name="Paterson A.H."/>
            <person name="Zhu X."/>
            <person name="Yang X."/>
            <person name="Smith J.A."/>
            <person name="Cushman J.C."/>
            <person name="Paull R.E."/>
            <person name="Yu Q."/>
        </authorList>
    </citation>
    <scope>NUCLEOTIDE SEQUENCE [LARGE SCALE GENOMIC DNA]</scope>
    <source>
        <strain evidence="6">cv. F153</strain>
    </source>
</reference>
<dbReference type="GeneID" id="109723226"/>
<evidence type="ECO:0000313" key="9">
    <source>
        <dbReference type="RefSeq" id="XP_020107114.1"/>
    </source>
</evidence>
<dbReference type="PANTHER" id="PTHR47718:SF7">
    <property type="entry name" value="PROTEIN FAR1-RELATED SEQUENCE"/>
    <property type="match status" value="1"/>
</dbReference>
<evidence type="ECO:0000256" key="4">
    <source>
        <dbReference type="PROSITE-ProRule" id="PRU00325"/>
    </source>
</evidence>
<evidence type="ECO:0000259" key="5">
    <source>
        <dbReference type="PROSITE" id="PS50966"/>
    </source>
</evidence>
<dbReference type="RefSeq" id="XP_020107113.1">
    <property type="nucleotide sequence ID" value="XM_020251524.1"/>
</dbReference>
<dbReference type="SMART" id="SM00575">
    <property type="entry name" value="ZnF_PMZ"/>
    <property type="match status" value="1"/>
</dbReference>
<dbReference type="AlphaFoldDB" id="A0A6P5GGN8"/>
<protein>
    <submittedName>
        <fullName evidence="7 8">Protein FAR1-RELATED SEQUENCE 5-like isoform X1</fullName>
    </submittedName>
</protein>
<feature type="domain" description="SWIM-type" evidence="5">
    <location>
        <begin position="560"/>
        <end position="594"/>
    </location>
</feature>
<evidence type="ECO:0000256" key="2">
    <source>
        <dbReference type="ARBA" id="ARBA00022771"/>
    </source>
</evidence>
<evidence type="ECO:0000313" key="7">
    <source>
        <dbReference type="RefSeq" id="XP_020107112.1"/>
    </source>
</evidence>
<gene>
    <name evidence="7 8 9" type="primary">LOC109723226</name>
</gene>
<proteinExistence type="predicted"/>
<keyword evidence="6" id="KW-1185">Reference proteome</keyword>
<keyword evidence="2 4" id="KW-0863">Zinc-finger</keyword>
<dbReference type="Pfam" id="PF10551">
    <property type="entry name" value="MULE"/>
    <property type="match status" value="1"/>
</dbReference>
<evidence type="ECO:0000256" key="1">
    <source>
        <dbReference type="ARBA" id="ARBA00022723"/>
    </source>
</evidence>
<dbReference type="PANTHER" id="PTHR47718">
    <property type="entry name" value="OS01G0519700 PROTEIN"/>
    <property type="match status" value="1"/>
</dbReference>